<keyword evidence="2" id="KW-1185">Reference proteome</keyword>
<name>A0AAP0IU90_9MAGN</name>
<dbReference type="InterPro" id="IPR043128">
    <property type="entry name" value="Rev_trsase/Diguanyl_cyclase"/>
</dbReference>
<reference evidence="1 2" key="1">
    <citation type="submission" date="2024-01" db="EMBL/GenBank/DDBJ databases">
        <title>Genome assemblies of Stephania.</title>
        <authorList>
            <person name="Yang L."/>
        </authorList>
    </citation>
    <scope>NUCLEOTIDE SEQUENCE [LARGE SCALE GENOMIC DNA]</scope>
    <source>
        <strain evidence="1">YNDBR</strain>
        <tissue evidence="1">Leaf</tissue>
    </source>
</reference>
<dbReference type="AlphaFoldDB" id="A0AAP0IU90"/>
<organism evidence="1 2">
    <name type="scientific">Stephania yunnanensis</name>
    <dbReference type="NCBI Taxonomy" id="152371"/>
    <lineage>
        <taxon>Eukaryota</taxon>
        <taxon>Viridiplantae</taxon>
        <taxon>Streptophyta</taxon>
        <taxon>Embryophyta</taxon>
        <taxon>Tracheophyta</taxon>
        <taxon>Spermatophyta</taxon>
        <taxon>Magnoliopsida</taxon>
        <taxon>Ranunculales</taxon>
        <taxon>Menispermaceae</taxon>
        <taxon>Menispermoideae</taxon>
        <taxon>Cissampelideae</taxon>
        <taxon>Stephania</taxon>
    </lineage>
</organism>
<evidence type="ECO:0000313" key="1">
    <source>
        <dbReference type="EMBL" id="KAK9121859.1"/>
    </source>
</evidence>
<sequence length="90" mass="11113">MLGWWHGDAKHGEIHTHLFLPCAMDVVESSDFRSIILFKDFDHRLRERRLYAKFSKCEFWRLEVKRSGHVINDKRYYRRLYMTSPKLQRR</sequence>
<accession>A0AAP0IU90</accession>
<dbReference type="Proteomes" id="UP001420932">
    <property type="component" value="Unassembled WGS sequence"/>
</dbReference>
<proteinExistence type="predicted"/>
<dbReference type="EMBL" id="JBBNAF010000008">
    <property type="protein sequence ID" value="KAK9121859.1"/>
    <property type="molecule type" value="Genomic_DNA"/>
</dbReference>
<comment type="caution">
    <text evidence="1">The sequence shown here is derived from an EMBL/GenBank/DDBJ whole genome shotgun (WGS) entry which is preliminary data.</text>
</comment>
<evidence type="ECO:0000313" key="2">
    <source>
        <dbReference type="Proteomes" id="UP001420932"/>
    </source>
</evidence>
<protein>
    <submittedName>
        <fullName evidence="1">Uncharacterized protein</fullName>
    </submittedName>
</protein>
<dbReference type="Gene3D" id="3.30.70.270">
    <property type="match status" value="1"/>
</dbReference>
<gene>
    <name evidence="1" type="ORF">Syun_019476</name>
</gene>